<dbReference type="InterPro" id="IPR036393">
    <property type="entry name" value="AceGlu_kinase-like_sf"/>
</dbReference>
<dbReference type="InterPro" id="IPR054352">
    <property type="entry name" value="ACT_Aspartokinase"/>
</dbReference>
<evidence type="ECO:0000256" key="2">
    <source>
        <dbReference type="ARBA" id="ARBA00022741"/>
    </source>
</evidence>
<dbReference type="Gene3D" id="3.40.1160.10">
    <property type="entry name" value="Acetylglutamate kinase-like"/>
    <property type="match status" value="1"/>
</dbReference>
<dbReference type="EC" id="2.7.2.4" evidence="1"/>
<dbReference type="PANTHER" id="PTHR43070:SF3">
    <property type="entry name" value="HOMOSERINE DEHYDROGENASE"/>
    <property type="match status" value="1"/>
</dbReference>
<dbReference type="GO" id="GO:0005524">
    <property type="term" value="F:ATP binding"/>
    <property type="evidence" value="ECO:0007669"/>
    <property type="project" value="UniProtKB-KW"/>
</dbReference>
<dbReference type="AlphaFoldDB" id="A0A7S1NHN1"/>
<evidence type="ECO:0000259" key="6">
    <source>
        <dbReference type="Pfam" id="PF22468"/>
    </source>
</evidence>
<evidence type="ECO:0000256" key="5">
    <source>
        <dbReference type="ARBA" id="ARBA00022857"/>
    </source>
</evidence>
<proteinExistence type="predicted"/>
<dbReference type="SUPFAM" id="SSF55021">
    <property type="entry name" value="ACT-like"/>
    <property type="match status" value="1"/>
</dbReference>
<dbReference type="SUPFAM" id="SSF53633">
    <property type="entry name" value="Carbamate kinase-like"/>
    <property type="match status" value="1"/>
</dbReference>
<dbReference type="GO" id="GO:0004412">
    <property type="term" value="F:homoserine dehydrogenase activity"/>
    <property type="evidence" value="ECO:0007669"/>
    <property type="project" value="InterPro"/>
</dbReference>
<reference evidence="7" key="1">
    <citation type="submission" date="2021-01" db="EMBL/GenBank/DDBJ databases">
        <authorList>
            <person name="Corre E."/>
            <person name="Pelletier E."/>
            <person name="Niang G."/>
            <person name="Scheremetjew M."/>
            <person name="Finn R."/>
            <person name="Kale V."/>
            <person name="Holt S."/>
            <person name="Cochrane G."/>
            <person name="Meng A."/>
            <person name="Brown T."/>
            <person name="Cohen L."/>
        </authorList>
    </citation>
    <scope>NUCLEOTIDE SEQUENCE</scope>
    <source>
        <strain evidence="7">NIES-381</strain>
    </source>
</reference>
<dbReference type="Gene3D" id="3.30.70.260">
    <property type="match status" value="1"/>
</dbReference>
<feature type="domain" description="Aspartokinase ACT" evidence="6">
    <location>
        <begin position="56"/>
        <end position="108"/>
    </location>
</feature>
<gene>
    <name evidence="7" type="ORF">EGYM00392_LOCUS31572</name>
</gene>
<keyword evidence="3" id="KW-0808">Transferase</keyword>
<dbReference type="EMBL" id="HBGA01084731">
    <property type="protein sequence ID" value="CAD9020458.1"/>
    <property type="molecule type" value="Transcribed_RNA"/>
</dbReference>
<evidence type="ECO:0000313" key="7">
    <source>
        <dbReference type="EMBL" id="CAD9020458.1"/>
    </source>
</evidence>
<dbReference type="InterPro" id="IPR011147">
    <property type="entry name" value="Bifunc_Aspkin/hSer_DH"/>
</dbReference>
<organism evidence="7">
    <name type="scientific">Eutreptiella gymnastica</name>
    <dbReference type="NCBI Taxonomy" id="73025"/>
    <lineage>
        <taxon>Eukaryota</taxon>
        <taxon>Discoba</taxon>
        <taxon>Euglenozoa</taxon>
        <taxon>Euglenida</taxon>
        <taxon>Spirocuta</taxon>
        <taxon>Euglenophyceae</taxon>
        <taxon>Eutreptiales</taxon>
        <taxon>Eutreptiaceae</taxon>
        <taxon>Eutreptiella</taxon>
    </lineage>
</organism>
<dbReference type="PANTHER" id="PTHR43070">
    <property type="match status" value="1"/>
</dbReference>
<keyword evidence="2" id="KW-0547">Nucleotide-binding</keyword>
<evidence type="ECO:0000256" key="3">
    <source>
        <dbReference type="ARBA" id="ARBA00022777"/>
    </source>
</evidence>
<keyword evidence="4" id="KW-0067">ATP-binding</keyword>
<dbReference type="GO" id="GO:0004072">
    <property type="term" value="F:aspartate kinase activity"/>
    <property type="evidence" value="ECO:0007669"/>
    <property type="project" value="UniProtKB-EC"/>
</dbReference>
<keyword evidence="5" id="KW-0521">NADP</keyword>
<accession>A0A7S1NHN1</accession>
<dbReference type="InterPro" id="IPR045865">
    <property type="entry name" value="ACT-like_dom_sf"/>
</dbReference>
<evidence type="ECO:0000256" key="4">
    <source>
        <dbReference type="ARBA" id="ARBA00022840"/>
    </source>
</evidence>
<name>A0A7S1NHN1_9EUGL</name>
<dbReference type="Pfam" id="PF22468">
    <property type="entry name" value="ACT_9"/>
    <property type="match status" value="1"/>
</dbReference>
<evidence type="ECO:0000256" key="1">
    <source>
        <dbReference type="ARBA" id="ARBA00013059"/>
    </source>
</evidence>
<sequence length="119" mass="12587">MTSTMAPAMKANIPIRIKSTFKPDDAGTVVTNSTRKPSPYAIRGVTALQNVALLHIRGRALKAVSDLAGRLLTCLAKSGIQMLMVSQASVVHSISIAIRETDGQRATKVGPPPPPTPRC</sequence>
<dbReference type="GO" id="GO:0009067">
    <property type="term" value="P:aspartate family amino acid biosynthetic process"/>
    <property type="evidence" value="ECO:0007669"/>
    <property type="project" value="InterPro"/>
</dbReference>
<protein>
    <recommendedName>
        <fullName evidence="1">aspartate kinase</fullName>
        <ecNumber evidence="1">2.7.2.4</ecNumber>
    </recommendedName>
</protein>
<keyword evidence="3" id="KW-0418">Kinase</keyword>